<name>A0A8J6E1L7_9EUKA</name>
<evidence type="ECO:0000313" key="1">
    <source>
        <dbReference type="EMBL" id="KAG9396519.1"/>
    </source>
</evidence>
<evidence type="ECO:0000313" key="2">
    <source>
        <dbReference type="Proteomes" id="UP000717585"/>
    </source>
</evidence>
<protein>
    <submittedName>
        <fullName evidence="1">Uncharacterized protein</fullName>
    </submittedName>
</protein>
<reference evidence="1" key="1">
    <citation type="submission" date="2021-05" db="EMBL/GenBank/DDBJ databases">
        <title>A free-living protist that lacks canonical eukaryotic 1 DNA replication and segregation systems.</title>
        <authorList>
            <person name="Salas-Leiva D.E."/>
            <person name="Tromer E.C."/>
            <person name="Curtis B.A."/>
            <person name="Jerlstrom-Hultqvist J."/>
            <person name="Kolisko M."/>
            <person name="Yi Z."/>
            <person name="Salas-Leiva J.S."/>
            <person name="Gallot-Lavallee L."/>
            <person name="Kops G.J.P.L."/>
            <person name="Archibald J.M."/>
            <person name="Simpson A.G.B."/>
            <person name="Roger A.J."/>
        </authorList>
    </citation>
    <scope>NUCLEOTIDE SEQUENCE</scope>
    <source>
        <strain evidence="1">BICM</strain>
    </source>
</reference>
<dbReference type="AlphaFoldDB" id="A0A8J6E1L7"/>
<gene>
    <name evidence="1" type="ORF">J8273_1517</name>
</gene>
<organism evidence="1 2">
    <name type="scientific">Carpediemonas membranifera</name>
    <dbReference type="NCBI Taxonomy" id="201153"/>
    <lineage>
        <taxon>Eukaryota</taxon>
        <taxon>Metamonada</taxon>
        <taxon>Carpediemonas-like organisms</taxon>
        <taxon>Carpediemonas</taxon>
    </lineage>
</organism>
<dbReference type="Proteomes" id="UP000717585">
    <property type="component" value="Unassembled WGS sequence"/>
</dbReference>
<sequence length="236" mass="25679">MSAPQGGVVYECNLRGILRHGTNEVNTEVMFADAADTMSWISTGQELFNILHDMSHVRSKFHAYEAVYGQSVENFATRLRLSQFGGTIVNGTRYDLKKPKKLGAVTCRPVKIDAMTTPLPENAPTDRPLAIVTYAQGHQFELPGGVLCRLITHLFTLRPDAPTPNMVPSPPTSITSPTQPDDTVLMTAAMAARDRVLLDPGTVLIELTALSPTQPEDGARLLVETASVVSPLVQWV</sequence>
<dbReference type="EMBL" id="JAHDYR010000005">
    <property type="protein sequence ID" value="KAG9396519.1"/>
    <property type="molecule type" value="Genomic_DNA"/>
</dbReference>
<keyword evidence="2" id="KW-1185">Reference proteome</keyword>
<proteinExistence type="predicted"/>
<comment type="caution">
    <text evidence="1">The sequence shown here is derived from an EMBL/GenBank/DDBJ whole genome shotgun (WGS) entry which is preliminary data.</text>
</comment>
<accession>A0A8J6E1L7</accession>